<evidence type="ECO:0000313" key="2">
    <source>
        <dbReference type="Proteomes" id="UP000799291"/>
    </source>
</evidence>
<proteinExistence type="predicted"/>
<gene>
    <name evidence="1" type="ORF">K458DRAFT_391213</name>
</gene>
<protein>
    <submittedName>
        <fullName evidence="1">Uncharacterized protein</fullName>
    </submittedName>
</protein>
<dbReference type="EMBL" id="MU005588">
    <property type="protein sequence ID" value="KAF2682184.1"/>
    <property type="molecule type" value="Genomic_DNA"/>
</dbReference>
<dbReference type="AlphaFoldDB" id="A0A6G1IVA7"/>
<evidence type="ECO:0000313" key="1">
    <source>
        <dbReference type="EMBL" id="KAF2682184.1"/>
    </source>
</evidence>
<name>A0A6G1IVA7_9PLEO</name>
<keyword evidence="2" id="KW-1185">Reference proteome</keyword>
<accession>A0A6G1IVA7</accession>
<dbReference type="Proteomes" id="UP000799291">
    <property type="component" value="Unassembled WGS sequence"/>
</dbReference>
<sequence>MDKQKGEPDSRCSPELASLVPKMLPCELRDHAYSYLWDGVMESAEYMKLIRLNKHCPVVKGDATEPCAYHLFGIPVYAQKRIMGGDFVYEAASWLYKNREFDIDAFT</sequence>
<organism evidence="1 2">
    <name type="scientific">Lentithecium fluviatile CBS 122367</name>
    <dbReference type="NCBI Taxonomy" id="1168545"/>
    <lineage>
        <taxon>Eukaryota</taxon>
        <taxon>Fungi</taxon>
        <taxon>Dikarya</taxon>
        <taxon>Ascomycota</taxon>
        <taxon>Pezizomycotina</taxon>
        <taxon>Dothideomycetes</taxon>
        <taxon>Pleosporomycetidae</taxon>
        <taxon>Pleosporales</taxon>
        <taxon>Massarineae</taxon>
        <taxon>Lentitheciaceae</taxon>
        <taxon>Lentithecium</taxon>
    </lineage>
</organism>
<reference evidence="1" key="1">
    <citation type="journal article" date="2020" name="Stud. Mycol.">
        <title>101 Dothideomycetes genomes: a test case for predicting lifestyles and emergence of pathogens.</title>
        <authorList>
            <person name="Haridas S."/>
            <person name="Albert R."/>
            <person name="Binder M."/>
            <person name="Bloem J."/>
            <person name="Labutti K."/>
            <person name="Salamov A."/>
            <person name="Andreopoulos B."/>
            <person name="Baker S."/>
            <person name="Barry K."/>
            <person name="Bills G."/>
            <person name="Bluhm B."/>
            <person name="Cannon C."/>
            <person name="Castanera R."/>
            <person name="Culley D."/>
            <person name="Daum C."/>
            <person name="Ezra D."/>
            <person name="Gonzalez J."/>
            <person name="Henrissat B."/>
            <person name="Kuo A."/>
            <person name="Liang C."/>
            <person name="Lipzen A."/>
            <person name="Lutzoni F."/>
            <person name="Magnuson J."/>
            <person name="Mondo S."/>
            <person name="Nolan M."/>
            <person name="Ohm R."/>
            <person name="Pangilinan J."/>
            <person name="Park H.-J."/>
            <person name="Ramirez L."/>
            <person name="Alfaro M."/>
            <person name="Sun H."/>
            <person name="Tritt A."/>
            <person name="Yoshinaga Y."/>
            <person name="Zwiers L.-H."/>
            <person name="Turgeon B."/>
            <person name="Goodwin S."/>
            <person name="Spatafora J."/>
            <person name="Crous P."/>
            <person name="Grigoriev I."/>
        </authorList>
    </citation>
    <scope>NUCLEOTIDE SEQUENCE</scope>
    <source>
        <strain evidence="1">CBS 122367</strain>
    </source>
</reference>